<evidence type="ECO:0000313" key="1">
    <source>
        <dbReference type="EMBL" id="VDP68732.1"/>
    </source>
</evidence>
<dbReference type="Proteomes" id="UP000272942">
    <property type="component" value="Unassembled WGS sequence"/>
</dbReference>
<evidence type="ECO:0000313" key="3">
    <source>
        <dbReference type="WBParaSite" id="ECPE_0000321301-mRNA-1"/>
    </source>
</evidence>
<proteinExistence type="predicted"/>
<dbReference type="OrthoDB" id="5978043at2759"/>
<dbReference type="WBParaSite" id="ECPE_0000321301-mRNA-1">
    <property type="protein sequence ID" value="ECPE_0000321301-mRNA-1"/>
    <property type="gene ID" value="ECPE_0000321301"/>
</dbReference>
<dbReference type="EMBL" id="UZAN01040185">
    <property type="protein sequence ID" value="VDP68732.1"/>
    <property type="molecule type" value="Genomic_DNA"/>
</dbReference>
<protein>
    <submittedName>
        <fullName evidence="1 3">Uncharacterized protein</fullName>
    </submittedName>
</protein>
<reference evidence="3" key="1">
    <citation type="submission" date="2016-06" db="UniProtKB">
        <authorList>
            <consortium name="WormBaseParasite"/>
        </authorList>
    </citation>
    <scope>IDENTIFICATION</scope>
</reference>
<gene>
    <name evidence="1" type="ORF">ECPE_LOCUS3210</name>
</gene>
<sequence>MGHIRKVSRMPKCNLIDYHVPTADENSSPICTLHTTEPNGQFVFAPLRFESGVEHRFIIGTESSESIIPKSAFTTICPNAVPAPTSVRIHGVSCHQLQLLGETVLCVQSGSCLSIPIRFLVSAHRPSILDLQAMRLLQGSITLHTNNDMPITSHIQHLIVQCSGTVGGMKVPSVKLEVDGEPIFLKRRVLPYGQLVS</sequence>
<name>A0A183A8C5_9TREM</name>
<dbReference type="AlphaFoldDB" id="A0A183A8C5"/>
<organism evidence="3">
    <name type="scientific">Echinostoma caproni</name>
    <dbReference type="NCBI Taxonomy" id="27848"/>
    <lineage>
        <taxon>Eukaryota</taxon>
        <taxon>Metazoa</taxon>
        <taxon>Spiralia</taxon>
        <taxon>Lophotrochozoa</taxon>
        <taxon>Platyhelminthes</taxon>
        <taxon>Trematoda</taxon>
        <taxon>Digenea</taxon>
        <taxon>Plagiorchiida</taxon>
        <taxon>Echinostomata</taxon>
        <taxon>Echinostomatoidea</taxon>
        <taxon>Echinostomatidae</taxon>
        <taxon>Echinostoma</taxon>
    </lineage>
</organism>
<evidence type="ECO:0000313" key="2">
    <source>
        <dbReference type="Proteomes" id="UP000272942"/>
    </source>
</evidence>
<reference evidence="1 2" key="2">
    <citation type="submission" date="2018-11" db="EMBL/GenBank/DDBJ databases">
        <authorList>
            <consortium name="Pathogen Informatics"/>
        </authorList>
    </citation>
    <scope>NUCLEOTIDE SEQUENCE [LARGE SCALE GENOMIC DNA]</scope>
    <source>
        <strain evidence="1 2">Egypt</strain>
    </source>
</reference>
<accession>A0A183A8C5</accession>
<keyword evidence="2" id="KW-1185">Reference proteome</keyword>